<dbReference type="Pfam" id="PF01339">
    <property type="entry name" value="CheB_methylest"/>
    <property type="match status" value="1"/>
</dbReference>
<feature type="active site" evidence="4 5">
    <location>
        <position position="238"/>
    </location>
</feature>
<feature type="compositionally biased region" description="Basic and acidic residues" evidence="7">
    <location>
        <begin position="133"/>
        <end position="143"/>
    </location>
</feature>
<dbReference type="FunCoup" id="A0A4R2PJR5">
    <property type="interactions" value="287"/>
</dbReference>
<dbReference type="InterPro" id="IPR000673">
    <property type="entry name" value="Sig_transdc_resp-reg_Me-estase"/>
</dbReference>
<name>A0A4R2PJR5_RHOSA</name>
<comment type="similarity">
    <text evidence="4">Belongs to the CheB family.</text>
</comment>
<dbReference type="SMART" id="SM00448">
    <property type="entry name" value="REC"/>
    <property type="match status" value="1"/>
</dbReference>
<dbReference type="Gene3D" id="3.40.50.180">
    <property type="entry name" value="Methylesterase CheB, C-terminal domain"/>
    <property type="match status" value="1"/>
</dbReference>
<comment type="caution">
    <text evidence="10">The sequence shown here is derived from an EMBL/GenBank/DDBJ whole genome shotgun (WGS) entry which is preliminary data.</text>
</comment>
<feature type="active site" evidence="4 5">
    <location>
        <position position="211"/>
    </location>
</feature>
<comment type="catalytic activity">
    <reaction evidence="3 4">
        <text>[protein]-L-glutamate 5-O-methyl ester + H2O = L-glutamyl-[protein] + methanol + H(+)</text>
        <dbReference type="Rhea" id="RHEA:23236"/>
        <dbReference type="Rhea" id="RHEA-COMP:10208"/>
        <dbReference type="Rhea" id="RHEA-COMP:10311"/>
        <dbReference type="ChEBI" id="CHEBI:15377"/>
        <dbReference type="ChEBI" id="CHEBI:15378"/>
        <dbReference type="ChEBI" id="CHEBI:17790"/>
        <dbReference type="ChEBI" id="CHEBI:29973"/>
        <dbReference type="ChEBI" id="CHEBI:82795"/>
        <dbReference type="EC" id="3.1.1.61"/>
    </reaction>
</comment>
<dbReference type="SUPFAM" id="SSF52738">
    <property type="entry name" value="Methylesterase CheB, C-terminal domain"/>
    <property type="match status" value="1"/>
</dbReference>
<dbReference type="EC" id="3.5.1.44" evidence="4"/>
<dbReference type="PANTHER" id="PTHR42872">
    <property type="entry name" value="PROTEIN-GLUTAMATE METHYLESTERASE/PROTEIN-GLUTAMINE GLUTAMINASE"/>
    <property type="match status" value="1"/>
</dbReference>
<evidence type="ECO:0000256" key="5">
    <source>
        <dbReference type="PROSITE-ProRule" id="PRU00050"/>
    </source>
</evidence>
<dbReference type="HAMAP" id="MF_00099">
    <property type="entry name" value="CheB_chemtxs"/>
    <property type="match status" value="1"/>
</dbReference>
<dbReference type="CDD" id="cd17541">
    <property type="entry name" value="REC_CheB-like"/>
    <property type="match status" value="1"/>
</dbReference>
<feature type="modified residue" description="4-aspartylphosphate" evidence="4 6">
    <location>
        <position position="50"/>
    </location>
</feature>
<comment type="catalytic activity">
    <reaction evidence="4">
        <text>L-glutaminyl-[protein] + H2O = L-glutamyl-[protein] + NH4(+)</text>
        <dbReference type="Rhea" id="RHEA:16441"/>
        <dbReference type="Rhea" id="RHEA-COMP:10207"/>
        <dbReference type="Rhea" id="RHEA-COMP:10208"/>
        <dbReference type="ChEBI" id="CHEBI:15377"/>
        <dbReference type="ChEBI" id="CHEBI:28938"/>
        <dbReference type="ChEBI" id="CHEBI:29973"/>
        <dbReference type="ChEBI" id="CHEBI:30011"/>
        <dbReference type="EC" id="3.5.1.44"/>
    </reaction>
</comment>
<dbReference type="GO" id="GO:0008984">
    <property type="term" value="F:protein-glutamate methylesterase activity"/>
    <property type="evidence" value="ECO:0007669"/>
    <property type="project" value="UniProtKB-UniRule"/>
</dbReference>
<dbReference type="OrthoDB" id="9793421at2"/>
<evidence type="ECO:0000256" key="7">
    <source>
        <dbReference type="SAM" id="MobiDB-lite"/>
    </source>
</evidence>
<dbReference type="InterPro" id="IPR011006">
    <property type="entry name" value="CheY-like_superfamily"/>
</dbReference>
<dbReference type="GO" id="GO:0005737">
    <property type="term" value="C:cytoplasm"/>
    <property type="evidence" value="ECO:0007669"/>
    <property type="project" value="UniProtKB-SubCell"/>
</dbReference>
<dbReference type="NCBIfam" id="NF001965">
    <property type="entry name" value="PRK00742.1"/>
    <property type="match status" value="1"/>
</dbReference>
<dbReference type="PROSITE" id="PS50110">
    <property type="entry name" value="RESPONSE_REGULATORY"/>
    <property type="match status" value="1"/>
</dbReference>
<feature type="region of interest" description="Disordered" evidence="7">
    <location>
        <begin position="128"/>
        <end position="189"/>
    </location>
</feature>
<dbReference type="GO" id="GO:0006935">
    <property type="term" value="P:chemotaxis"/>
    <property type="evidence" value="ECO:0007669"/>
    <property type="project" value="UniProtKB-UniRule"/>
</dbReference>
<keyword evidence="11" id="KW-1185">Reference proteome</keyword>
<dbReference type="GO" id="GO:0000156">
    <property type="term" value="F:phosphorelay response regulator activity"/>
    <property type="evidence" value="ECO:0007669"/>
    <property type="project" value="InterPro"/>
</dbReference>
<evidence type="ECO:0000313" key="10">
    <source>
        <dbReference type="EMBL" id="TCP34451.1"/>
    </source>
</evidence>
<dbReference type="InterPro" id="IPR001789">
    <property type="entry name" value="Sig_transdc_resp-reg_receiver"/>
</dbReference>
<dbReference type="Pfam" id="PF00072">
    <property type="entry name" value="Response_reg"/>
    <property type="match status" value="1"/>
</dbReference>
<dbReference type="CDD" id="cd16432">
    <property type="entry name" value="CheB_Rec"/>
    <property type="match status" value="1"/>
</dbReference>
<keyword evidence="4" id="KW-0963">Cytoplasm</keyword>
<dbReference type="EC" id="3.1.1.61" evidence="4"/>
<feature type="domain" description="CheB-type methylesterase" evidence="9">
    <location>
        <begin position="205"/>
        <end position="394"/>
    </location>
</feature>
<dbReference type="RefSeq" id="WP_132708386.1">
    <property type="nucleotide sequence ID" value="NZ_JACIGF010000005.1"/>
</dbReference>
<dbReference type="SUPFAM" id="SSF52172">
    <property type="entry name" value="CheY-like"/>
    <property type="match status" value="1"/>
</dbReference>
<evidence type="ECO:0000256" key="6">
    <source>
        <dbReference type="PROSITE-ProRule" id="PRU00169"/>
    </source>
</evidence>
<dbReference type="GO" id="GO:0050568">
    <property type="term" value="F:protein-glutamine glutaminase activity"/>
    <property type="evidence" value="ECO:0007669"/>
    <property type="project" value="UniProtKB-UniRule"/>
</dbReference>
<dbReference type="PANTHER" id="PTHR42872:SF3">
    <property type="entry name" value="PROTEIN-GLUTAMATE METHYLESTERASE_PROTEIN-GLUTAMINE GLUTAMINASE 1"/>
    <property type="match status" value="1"/>
</dbReference>
<comment type="function">
    <text evidence="4">Involved in chemotaxis. Part of a chemotaxis signal transduction system that modulates chemotaxis in response to various stimuli. Catalyzes the demethylation of specific methylglutamate residues introduced into the chemoreceptors (methyl-accepting chemotaxis proteins or MCP) by CheR. Also mediates the irreversible deamidation of specific glutamine residues to glutamic acid.</text>
</comment>
<sequence>MVVDDSAVIRGFLTRFLEEDPKVKVVASAANGEMAVRNIKRSGAEVVLLDIEMPQMDGMTALPKLLAEVPDLRIVMASTLTKHNAEITLRALRAGAVDYVPKPESNREVNANVDFRREIVEKVRAYASARRKDRGEPLPDEGRTPSSFRGRGPASFVRSAGRGSSPAAARPAARPGATPAGVRSEVVDRSKPVELRGASRQRPTILAIGASTGGPQALIKLFDDFKIARTVPVLIVQHMPATFTSILADHLGRASGMPTREATQSGPNRVVAGEILVAPGNYHMVVRQDGTSVVAECNQDPPENFCRPAVDPMFRSVARVYGDRALGLVLTGMGHDGLRGARELVNAGGTLFAQDEASSVVWGMPGAVATAGLCHKVLPLAEMQTALSRFIERAPA</sequence>
<protein>
    <recommendedName>
        <fullName evidence="4">Protein-glutamate methylesterase/protein-glutamine glutaminase</fullName>
        <ecNumber evidence="4">3.1.1.61</ecNumber>
        <ecNumber evidence="4">3.5.1.44</ecNumber>
    </recommendedName>
</protein>
<dbReference type="Proteomes" id="UP000295399">
    <property type="component" value="Unassembled WGS sequence"/>
</dbReference>
<proteinExistence type="inferred from homology"/>
<keyword evidence="4 6" id="KW-0597">Phosphoprotein</keyword>
<evidence type="ECO:0000259" key="8">
    <source>
        <dbReference type="PROSITE" id="PS50110"/>
    </source>
</evidence>
<dbReference type="InParanoid" id="A0A4R2PJR5"/>
<evidence type="ECO:0000256" key="4">
    <source>
        <dbReference type="HAMAP-Rule" id="MF_00099"/>
    </source>
</evidence>
<dbReference type="InterPro" id="IPR008248">
    <property type="entry name" value="CheB-like"/>
</dbReference>
<dbReference type="InterPro" id="IPR035909">
    <property type="entry name" value="CheB_C"/>
</dbReference>
<reference evidence="10 11" key="1">
    <citation type="submission" date="2019-03" db="EMBL/GenBank/DDBJ databases">
        <title>Genomic Encyclopedia of Type Strains, Phase IV (KMG-IV): sequencing the most valuable type-strain genomes for metagenomic binning, comparative biology and taxonomic classification.</title>
        <authorList>
            <person name="Goeker M."/>
        </authorList>
    </citation>
    <scope>NUCLEOTIDE SEQUENCE [LARGE SCALE GENOMIC DNA]</scope>
    <source>
        <strain evidence="10 11">DSM 2132</strain>
    </source>
</reference>
<dbReference type="PIRSF" id="PIRSF000876">
    <property type="entry name" value="RR_chemtxs_CheB"/>
    <property type="match status" value="1"/>
</dbReference>
<keyword evidence="1 4" id="KW-0145">Chemotaxis</keyword>
<dbReference type="AlphaFoldDB" id="A0A4R2PJR5"/>
<keyword evidence="2 4" id="KW-0378">Hydrolase</keyword>
<evidence type="ECO:0000313" key="11">
    <source>
        <dbReference type="Proteomes" id="UP000295399"/>
    </source>
</evidence>
<dbReference type="Gene3D" id="3.40.50.2300">
    <property type="match status" value="1"/>
</dbReference>
<feature type="domain" description="Response regulatory" evidence="8">
    <location>
        <begin position="1"/>
        <end position="117"/>
    </location>
</feature>
<evidence type="ECO:0000256" key="3">
    <source>
        <dbReference type="ARBA" id="ARBA00048267"/>
    </source>
</evidence>
<organism evidence="10 11">
    <name type="scientific">Rhodothalassium salexigens DSM 2132</name>
    <dbReference type="NCBI Taxonomy" id="1188247"/>
    <lineage>
        <taxon>Bacteria</taxon>
        <taxon>Pseudomonadati</taxon>
        <taxon>Pseudomonadota</taxon>
        <taxon>Alphaproteobacteria</taxon>
        <taxon>Rhodothalassiales</taxon>
        <taxon>Rhodothalassiaceae</taxon>
        <taxon>Rhodothalassium</taxon>
    </lineage>
</organism>
<comment type="PTM">
    <text evidence="4">Phosphorylated by CheA. Phosphorylation of the N-terminal regulatory domain activates the methylesterase activity.</text>
</comment>
<evidence type="ECO:0000259" key="9">
    <source>
        <dbReference type="PROSITE" id="PS50122"/>
    </source>
</evidence>
<dbReference type="EMBL" id="SLXO01000005">
    <property type="protein sequence ID" value="TCP34451.1"/>
    <property type="molecule type" value="Genomic_DNA"/>
</dbReference>
<gene>
    <name evidence="4" type="primary">cheB</name>
    <name evidence="10" type="ORF">EV659_10577</name>
</gene>
<dbReference type="PROSITE" id="PS50122">
    <property type="entry name" value="CHEB"/>
    <property type="match status" value="1"/>
</dbReference>
<comment type="subcellular location">
    <subcellularLocation>
        <location evidence="4">Cytoplasm</location>
    </subcellularLocation>
</comment>
<accession>A0A4R2PJR5</accession>
<evidence type="ECO:0000256" key="1">
    <source>
        <dbReference type="ARBA" id="ARBA00022500"/>
    </source>
</evidence>
<comment type="domain">
    <text evidence="4">Contains a C-terminal catalytic domain, and an N-terminal region which modulates catalytic activity.</text>
</comment>
<feature type="active site" evidence="4 5">
    <location>
        <position position="336"/>
    </location>
</feature>
<evidence type="ECO:0000256" key="2">
    <source>
        <dbReference type="ARBA" id="ARBA00022801"/>
    </source>
</evidence>
<feature type="compositionally biased region" description="Low complexity" evidence="7">
    <location>
        <begin position="158"/>
        <end position="181"/>
    </location>
</feature>